<dbReference type="EMBL" id="MLAK01000431">
    <property type="protein sequence ID" value="OHT14029.1"/>
    <property type="molecule type" value="Genomic_DNA"/>
</dbReference>
<dbReference type="Gene3D" id="1.25.40.60">
    <property type="match status" value="1"/>
</dbReference>
<evidence type="ECO:0000256" key="1">
    <source>
        <dbReference type="ARBA" id="ARBA00009884"/>
    </source>
</evidence>
<dbReference type="GO" id="GO:0016192">
    <property type="term" value="P:vesicle-mediated transport"/>
    <property type="evidence" value="ECO:0007669"/>
    <property type="project" value="InterPro"/>
</dbReference>
<evidence type="ECO:0000313" key="3">
    <source>
        <dbReference type="Proteomes" id="UP000179807"/>
    </source>
</evidence>
<dbReference type="GeneID" id="94833225"/>
<sequence length="548" mass="63116">MQNSSDLRSDARSTLQQSLTELKTKYRSTKFILVLDDQVAPIFSSLFSMSELMENNIVLVERYSLKRKPLTSYHAIYLLGPDAEIGTFMADWEKEPKYAAPHVFFTFACNTASLNKLEQAPSIVDRILTFKFLYLHFTPIDPFTFFANCPAAFNSLYSPGPKLSLDKAYTQMLHGLISFFFTIRAKPLVAYDKKFTNCANFAKKFINDMDEQMNSFPPEIQQTFNQNNTLLVIIPRGSDPVAPLLHQFTFEAMVYEHYKVEDGVYKIKPEDPHSYLSLDYYYDTTYKELRYVHMENLIDNVRMLAQPFLDLQKQQQGTPQEKTEANRKITQCRQQYDQIISAFNVCIEIVESKVTKAVMDASAYEQTMASGMKNADTKFKPSKVELSQFLSRNDINEEDKVRLLTIYAMTGKKMPPNEIQRTMQSAGIDTKYKNAAINADTIVEEIERKKKYDKEAYTTSKYIPYVSEVLHNAIDKKLHKKDFEIPESSARYQNIVLFMMGGISFMELREINEIRSKTRGMKIYVGSTGPLTPMSYVKEIGGLKDHPQ</sequence>
<keyword evidence="3" id="KW-1185">Reference proteome</keyword>
<dbReference type="InterPro" id="IPR001619">
    <property type="entry name" value="Sec1-like"/>
</dbReference>
<dbReference type="Gene3D" id="3.40.50.1910">
    <property type="match status" value="1"/>
</dbReference>
<dbReference type="Gene3D" id="3.40.50.2060">
    <property type="match status" value="1"/>
</dbReference>
<dbReference type="SUPFAM" id="SSF56815">
    <property type="entry name" value="Sec1/munc18-like (SM) proteins"/>
    <property type="match status" value="1"/>
</dbReference>
<organism evidence="2 3">
    <name type="scientific">Tritrichomonas foetus</name>
    <dbReference type="NCBI Taxonomy" id="1144522"/>
    <lineage>
        <taxon>Eukaryota</taxon>
        <taxon>Metamonada</taxon>
        <taxon>Parabasalia</taxon>
        <taxon>Tritrichomonadida</taxon>
        <taxon>Tritrichomonadidae</taxon>
        <taxon>Tritrichomonas</taxon>
    </lineage>
</organism>
<name>A0A1J4KWW2_9EUKA</name>
<comment type="similarity">
    <text evidence="1">Belongs to the STXBP/unc-18/SEC1 family.</text>
</comment>
<reference evidence="2" key="1">
    <citation type="submission" date="2016-10" db="EMBL/GenBank/DDBJ databases">
        <authorList>
            <person name="Benchimol M."/>
            <person name="Almeida L.G."/>
            <person name="Vasconcelos A.T."/>
            <person name="Perreira-Neves A."/>
            <person name="Rosa I.A."/>
            <person name="Tasca T."/>
            <person name="Bogo M.R."/>
            <person name="de Souza W."/>
        </authorList>
    </citation>
    <scope>NUCLEOTIDE SEQUENCE [LARGE SCALE GENOMIC DNA]</scope>
    <source>
        <strain evidence="2">K</strain>
    </source>
</reference>
<evidence type="ECO:0000313" key="2">
    <source>
        <dbReference type="EMBL" id="OHT14029.1"/>
    </source>
</evidence>
<gene>
    <name evidence="2" type="ORF">TRFO_15687</name>
</gene>
<dbReference type="VEuPathDB" id="TrichDB:TRFO_15687"/>
<dbReference type="RefSeq" id="XP_068367165.1">
    <property type="nucleotide sequence ID" value="XM_068498521.1"/>
</dbReference>
<dbReference type="InterPro" id="IPR027482">
    <property type="entry name" value="Sec1-like_dom2"/>
</dbReference>
<dbReference type="InterPro" id="IPR043154">
    <property type="entry name" value="Sec-1-like_dom1"/>
</dbReference>
<dbReference type="InterPro" id="IPR043127">
    <property type="entry name" value="Sec-1-like_dom3a"/>
</dbReference>
<dbReference type="InterPro" id="IPR036045">
    <property type="entry name" value="Sec1-like_sf"/>
</dbReference>
<dbReference type="AlphaFoldDB" id="A0A1J4KWW2"/>
<dbReference type="OrthoDB" id="2228at2759"/>
<dbReference type="Gene3D" id="3.90.830.10">
    <property type="entry name" value="Syntaxin Binding Protein 1, Chain A, domain 2"/>
    <property type="match status" value="1"/>
</dbReference>
<accession>A0A1J4KWW2</accession>
<dbReference type="Proteomes" id="UP000179807">
    <property type="component" value="Unassembled WGS sequence"/>
</dbReference>
<dbReference type="Pfam" id="PF00995">
    <property type="entry name" value="Sec1"/>
    <property type="match status" value="1"/>
</dbReference>
<comment type="caution">
    <text evidence="2">The sequence shown here is derived from an EMBL/GenBank/DDBJ whole genome shotgun (WGS) entry which is preliminary data.</text>
</comment>
<dbReference type="PIRSF" id="PIRSF005715">
    <property type="entry name" value="VPS45_Sec1"/>
    <property type="match status" value="1"/>
</dbReference>
<proteinExistence type="inferred from homology"/>
<dbReference type="PANTHER" id="PTHR11679">
    <property type="entry name" value="VESICLE PROTEIN SORTING-ASSOCIATED"/>
    <property type="match status" value="1"/>
</dbReference>
<protein>
    <submittedName>
        <fullName evidence="2">Sec1 family protein</fullName>
    </submittedName>
</protein>